<organism evidence="1 2">
    <name type="scientific">Araneus ventricosus</name>
    <name type="common">Orbweaver spider</name>
    <name type="synonym">Epeira ventricosa</name>
    <dbReference type="NCBI Taxonomy" id="182803"/>
    <lineage>
        <taxon>Eukaryota</taxon>
        <taxon>Metazoa</taxon>
        <taxon>Ecdysozoa</taxon>
        <taxon>Arthropoda</taxon>
        <taxon>Chelicerata</taxon>
        <taxon>Arachnida</taxon>
        <taxon>Araneae</taxon>
        <taxon>Araneomorphae</taxon>
        <taxon>Entelegynae</taxon>
        <taxon>Araneoidea</taxon>
        <taxon>Araneidae</taxon>
        <taxon>Araneus</taxon>
    </lineage>
</organism>
<evidence type="ECO:0000313" key="1">
    <source>
        <dbReference type="EMBL" id="GBN99120.1"/>
    </source>
</evidence>
<name>A0A4Y2TGJ4_ARAVE</name>
<protein>
    <submittedName>
        <fullName evidence="1">Uncharacterized protein</fullName>
    </submittedName>
</protein>
<accession>A0A4Y2TGJ4</accession>
<dbReference type="Proteomes" id="UP000499080">
    <property type="component" value="Unassembled WGS sequence"/>
</dbReference>
<dbReference type="AlphaFoldDB" id="A0A4Y2TGJ4"/>
<gene>
    <name evidence="1" type="ORF">AVEN_62955_1</name>
</gene>
<keyword evidence="2" id="KW-1185">Reference proteome</keyword>
<sequence length="104" mass="12353">MGGLYMPFQKQRKPSSSVGNPLRTFWVYNFWNREAHPQFTCHFRTEKPITLHTVGIRETILGFTCRFGMRAIWFHAVSAERSPSWVNMPFQHKNPSWVYMPFSK</sequence>
<comment type="caution">
    <text evidence="1">The sequence shown here is derived from an EMBL/GenBank/DDBJ whole genome shotgun (WGS) entry which is preliminary data.</text>
</comment>
<dbReference type="EMBL" id="BGPR01028152">
    <property type="protein sequence ID" value="GBN99120.1"/>
    <property type="molecule type" value="Genomic_DNA"/>
</dbReference>
<reference evidence="1 2" key="1">
    <citation type="journal article" date="2019" name="Sci. Rep.">
        <title>Orb-weaving spider Araneus ventricosus genome elucidates the spidroin gene catalogue.</title>
        <authorList>
            <person name="Kono N."/>
            <person name="Nakamura H."/>
            <person name="Ohtoshi R."/>
            <person name="Moran D.A.P."/>
            <person name="Shinohara A."/>
            <person name="Yoshida Y."/>
            <person name="Fujiwara M."/>
            <person name="Mori M."/>
            <person name="Tomita M."/>
            <person name="Arakawa K."/>
        </authorList>
    </citation>
    <scope>NUCLEOTIDE SEQUENCE [LARGE SCALE GENOMIC DNA]</scope>
</reference>
<evidence type="ECO:0000313" key="2">
    <source>
        <dbReference type="Proteomes" id="UP000499080"/>
    </source>
</evidence>
<proteinExistence type="predicted"/>